<keyword evidence="4 6" id="KW-0472">Membrane</keyword>
<feature type="transmembrane region" description="Helical" evidence="6">
    <location>
        <begin position="285"/>
        <end position="302"/>
    </location>
</feature>
<dbReference type="GO" id="GO:0055085">
    <property type="term" value="P:transmembrane transport"/>
    <property type="evidence" value="ECO:0007669"/>
    <property type="project" value="InterPro"/>
</dbReference>
<feature type="compositionally biased region" description="Basic and acidic residues" evidence="5">
    <location>
        <begin position="664"/>
        <end position="691"/>
    </location>
</feature>
<evidence type="ECO:0000256" key="6">
    <source>
        <dbReference type="SAM" id="Phobius"/>
    </source>
</evidence>
<dbReference type="Pfam" id="PF00916">
    <property type="entry name" value="Sulfate_transp"/>
    <property type="match status" value="1"/>
</dbReference>
<organism evidence="8 9">
    <name type="scientific">Rhodopirellula maiorica SM1</name>
    <dbReference type="NCBI Taxonomy" id="1265738"/>
    <lineage>
        <taxon>Bacteria</taxon>
        <taxon>Pseudomonadati</taxon>
        <taxon>Planctomycetota</taxon>
        <taxon>Planctomycetia</taxon>
        <taxon>Pirellulales</taxon>
        <taxon>Pirellulaceae</taxon>
        <taxon>Novipirellula</taxon>
    </lineage>
</organism>
<dbReference type="Pfam" id="PF00543">
    <property type="entry name" value="P-II"/>
    <property type="match status" value="1"/>
</dbReference>
<feature type="transmembrane region" description="Helical" evidence="6">
    <location>
        <begin position="27"/>
        <end position="47"/>
    </location>
</feature>
<reference evidence="8 9" key="1">
    <citation type="journal article" date="2013" name="Mar. Genomics">
        <title>Expression of sulfatases in Rhodopirellula baltica and the diversity of sulfatases in the genus Rhodopirellula.</title>
        <authorList>
            <person name="Wegner C.E."/>
            <person name="Richter-Heitmann T."/>
            <person name="Klindworth A."/>
            <person name="Klockow C."/>
            <person name="Richter M."/>
            <person name="Achstetter T."/>
            <person name="Glockner F.O."/>
            <person name="Harder J."/>
        </authorList>
    </citation>
    <scope>NUCLEOTIDE SEQUENCE [LARGE SCALE GENOMIC DNA]</scope>
    <source>
        <strain evidence="8 9">SM1</strain>
    </source>
</reference>
<evidence type="ECO:0000313" key="8">
    <source>
        <dbReference type="EMBL" id="EMI16158.1"/>
    </source>
</evidence>
<comment type="caution">
    <text evidence="8">The sequence shown here is derived from an EMBL/GenBank/DDBJ whole genome shotgun (WGS) entry which is preliminary data.</text>
</comment>
<dbReference type="InterPro" id="IPR015867">
    <property type="entry name" value="N-reg_PII/ATP_PRibTrfase_C"/>
</dbReference>
<dbReference type="InterPro" id="IPR001902">
    <property type="entry name" value="SLC26A/SulP_fam"/>
</dbReference>
<dbReference type="InterPro" id="IPR011547">
    <property type="entry name" value="SLC26A/SulP_dom"/>
</dbReference>
<dbReference type="PANTHER" id="PTHR11814">
    <property type="entry name" value="SULFATE TRANSPORTER"/>
    <property type="match status" value="1"/>
</dbReference>
<feature type="region of interest" description="Disordered" evidence="5">
    <location>
        <begin position="657"/>
        <end position="691"/>
    </location>
</feature>
<dbReference type="GO" id="GO:0016020">
    <property type="term" value="C:membrane"/>
    <property type="evidence" value="ECO:0007669"/>
    <property type="project" value="UniProtKB-SubCell"/>
</dbReference>
<feature type="transmembrane region" description="Helical" evidence="6">
    <location>
        <begin position="81"/>
        <end position="104"/>
    </location>
</feature>
<dbReference type="PATRIC" id="fig|1265738.3.peg.6899"/>
<feature type="domain" description="SLC26A/SulP transporter" evidence="7">
    <location>
        <begin position="23"/>
        <end position="422"/>
    </location>
</feature>
<dbReference type="GO" id="GO:0030234">
    <property type="term" value="F:enzyme regulator activity"/>
    <property type="evidence" value="ECO:0007669"/>
    <property type="project" value="InterPro"/>
</dbReference>
<feature type="transmembrane region" description="Helical" evidence="6">
    <location>
        <begin position="416"/>
        <end position="439"/>
    </location>
</feature>
<evidence type="ECO:0000256" key="4">
    <source>
        <dbReference type="ARBA" id="ARBA00023136"/>
    </source>
</evidence>
<evidence type="ECO:0000256" key="3">
    <source>
        <dbReference type="ARBA" id="ARBA00022989"/>
    </source>
</evidence>
<gene>
    <name evidence="8" type="ORF">RMSM_06912</name>
</gene>
<evidence type="ECO:0000256" key="2">
    <source>
        <dbReference type="ARBA" id="ARBA00022692"/>
    </source>
</evidence>
<feature type="transmembrane region" description="Helical" evidence="6">
    <location>
        <begin position="184"/>
        <end position="206"/>
    </location>
</feature>
<dbReference type="Gene3D" id="3.30.70.120">
    <property type="match status" value="1"/>
</dbReference>
<keyword evidence="2 6" id="KW-0812">Transmembrane</keyword>
<feature type="transmembrane region" description="Helical" evidence="6">
    <location>
        <begin position="363"/>
        <end position="395"/>
    </location>
</feature>
<accession>M5R9I5</accession>
<dbReference type="Proteomes" id="UP000011991">
    <property type="component" value="Unassembled WGS sequence"/>
</dbReference>
<comment type="subcellular location">
    <subcellularLocation>
        <location evidence="1">Membrane</location>
        <topology evidence="1">Multi-pass membrane protein</topology>
    </subcellularLocation>
</comment>
<dbReference type="EMBL" id="ANOG01000988">
    <property type="protein sequence ID" value="EMI16158.1"/>
    <property type="molecule type" value="Genomic_DNA"/>
</dbReference>
<keyword evidence="9" id="KW-1185">Reference proteome</keyword>
<dbReference type="InterPro" id="IPR002187">
    <property type="entry name" value="N-reg_PII"/>
</dbReference>
<feature type="transmembrane region" description="Helical" evidence="6">
    <location>
        <begin position="144"/>
        <end position="164"/>
    </location>
</feature>
<evidence type="ECO:0000259" key="7">
    <source>
        <dbReference type="Pfam" id="PF00916"/>
    </source>
</evidence>
<dbReference type="InterPro" id="IPR011322">
    <property type="entry name" value="N-reg_PII-like_a/b"/>
</dbReference>
<sequence length="691" mass="75413">MSNNAPVQREVPRGNLTGFKRYFKDDIVSGLLVFLIALPLCLVISIASGFPPIAGIFTAIVGSVIATMFSDSELTIKGPAAGLIVIVLGCVESFGGDGSTIGGWGANDVAAYRAALAVGVVAALLQIFFGIFRAGILGEFFPISAVHGMLAAIGVIIIAKQIPVALGVSASGTPIEMLGKIPEFIASANPAIAAIGLTSVLIMFIWPMVRTKTAWTKLLPSPLIVLLVAIPMGMGFDLMHKHSYTLQNHEYQLGEQYLVEMPKHVFGMFDQLTTPDFTALAQPKAWSWVFMFFVIGSLESLLSAKAVDLLDPWKRKTNMDRDVIAVGIGNVAASMVGGLPMISEIVRSKANIDNGARTRFANFWHGMFLLVCVAFIPMVLHRIPVAALAAMLIYTGFRLAHPQEFMNVWRIGREQLVIFAVTLIAVLATDLLIGIAIGIATKIAMHLSNGVPLKTLIKPQIELLDDDGQTVRLVAYKSAVFSNWIPIRRQIERLGLLERKNVELDLSETQLVDHSVMDKLHEMEADFEQQGLVFNVTGLDAHEPVAAHAQAARRRRVSKIQRLTVVAAPELQSTLENQFVRLGASGFTSTPCVGAGRSDIQSGEVTRKPQVRIEVIATPGVCNEMVEMIRREFQPQHKMTFCLETVLVARTDAFTMHPDSANNETRELEDTVRQGESGRQEDTVLQEDRGR</sequence>
<dbReference type="GO" id="GO:0006808">
    <property type="term" value="P:regulation of nitrogen utilization"/>
    <property type="evidence" value="ECO:0007669"/>
    <property type="project" value="InterPro"/>
</dbReference>
<keyword evidence="3 6" id="KW-1133">Transmembrane helix</keyword>
<feature type="transmembrane region" description="Helical" evidence="6">
    <location>
        <begin position="218"/>
        <end position="236"/>
    </location>
</feature>
<feature type="transmembrane region" description="Helical" evidence="6">
    <location>
        <begin position="53"/>
        <end position="69"/>
    </location>
</feature>
<feature type="transmembrane region" description="Helical" evidence="6">
    <location>
        <begin position="110"/>
        <end position="132"/>
    </location>
</feature>
<dbReference type="SUPFAM" id="SSF54913">
    <property type="entry name" value="GlnB-like"/>
    <property type="match status" value="1"/>
</dbReference>
<feature type="transmembrane region" description="Helical" evidence="6">
    <location>
        <begin position="323"/>
        <end position="343"/>
    </location>
</feature>
<evidence type="ECO:0000256" key="5">
    <source>
        <dbReference type="SAM" id="MobiDB-lite"/>
    </source>
</evidence>
<proteinExistence type="predicted"/>
<name>M5R9I5_9BACT</name>
<dbReference type="RefSeq" id="WP_008707406.1">
    <property type="nucleotide sequence ID" value="NZ_ANOG01000988.1"/>
</dbReference>
<evidence type="ECO:0000313" key="9">
    <source>
        <dbReference type="Proteomes" id="UP000011991"/>
    </source>
</evidence>
<dbReference type="OrthoDB" id="9769739at2"/>
<evidence type="ECO:0000256" key="1">
    <source>
        <dbReference type="ARBA" id="ARBA00004141"/>
    </source>
</evidence>
<protein>
    <submittedName>
        <fullName evidence="8">Sulfate transporter family protein</fullName>
    </submittedName>
</protein>
<dbReference type="AlphaFoldDB" id="M5R9I5"/>